<evidence type="ECO:0000313" key="5">
    <source>
        <dbReference type="EnsemblProtists" id="EOD23557"/>
    </source>
</evidence>
<dbReference type="PANTHER" id="PTHR11586:SF33">
    <property type="entry name" value="AMINOACYL TRNA SYNTHASE COMPLEX-INTERACTING MULTIFUNCTIONAL PROTEIN 1"/>
    <property type="match status" value="1"/>
</dbReference>
<dbReference type="PANTHER" id="PTHR11586">
    <property type="entry name" value="TRNA-AMINOACYLATION COFACTOR ARC1 FAMILY MEMBER"/>
    <property type="match status" value="1"/>
</dbReference>
<dbReference type="Gene3D" id="2.40.50.140">
    <property type="entry name" value="Nucleic acid-binding proteins"/>
    <property type="match status" value="1"/>
</dbReference>
<dbReference type="GeneID" id="17278510"/>
<dbReference type="RefSeq" id="XP_005785668.1">
    <property type="nucleotide sequence ID" value="XM_005785611.1"/>
</dbReference>
<dbReference type="AlphaFoldDB" id="A0A0D3JJ72"/>
<keyword evidence="6" id="KW-1185">Reference proteome</keyword>
<dbReference type="EnsemblProtists" id="EOD33239">
    <property type="protein sequence ID" value="EOD33239"/>
    <property type="gene ID" value="EMIHUDRAFT_352479"/>
</dbReference>
<reference evidence="5" key="2">
    <citation type="submission" date="2024-10" db="UniProtKB">
        <authorList>
            <consortium name="EnsemblProtists"/>
        </authorList>
    </citation>
    <scope>IDENTIFICATION</scope>
</reference>
<name>A0A0D3JJ72_EMIH1</name>
<dbReference type="InterPro" id="IPR051270">
    <property type="entry name" value="Tyrosine-tRNA_ligase_regulator"/>
</dbReference>
<dbReference type="GeneID" id="17269101"/>
<evidence type="ECO:0000259" key="4">
    <source>
        <dbReference type="PROSITE" id="PS50886"/>
    </source>
</evidence>
<feature type="domain" description="TRNA-binding" evidence="4">
    <location>
        <begin position="1"/>
        <end position="80"/>
    </location>
</feature>
<dbReference type="EnsemblProtists" id="EOD23557">
    <property type="protein sequence ID" value="EOD23557"/>
    <property type="gene ID" value="EMIHUDRAFT_368023"/>
</dbReference>
<organism evidence="5 6">
    <name type="scientific">Emiliania huxleyi (strain CCMP1516)</name>
    <dbReference type="NCBI Taxonomy" id="280463"/>
    <lineage>
        <taxon>Eukaryota</taxon>
        <taxon>Haptista</taxon>
        <taxon>Haptophyta</taxon>
        <taxon>Prymnesiophyceae</taxon>
        <taxon>Isochrysidales</taxon>
        <taxon>Noelaerhabdaceae</taxon>
        <taxon>Emiliania</taxon>
    </lineage>
</organism>
<dbReference type="InterPro" id="IPR012340">
    <property type="entry name" value="NA-bd_OB-fold"/>
</dbReference>
<dbReference type="Pfam" id="PF01588">
    <property type="entry name" value="tRNA_bind"/>
    <property type="match status" value="1"/>
</dbReference>
<keyword evidence="1 3" id="KW-0820">tRNA-binding</keyword>
<dbReference type="HOGENOM" id="CLU_009710_6_5_1"/>
<dbReference type="PaxDb" id="2903-EOD23557"/>
<evidence type="ECO:0000256" key="2">
    <source>
        <dbReference type="ARBA" id="ARBA00022884"/>
    </source>
</evidence>
<dbReference type="InterPro" id="IPR002547">
    <property type="entry name" value="tRNA-bd_dom"/>
</dbReference>
<keyword evidence="2 3" id="KW-0694">RNA-binding</keyword>
<reference evidence="6" key="1">
    <citation type="journal article" date="2013" name="Nature">
        <title>Pan genome of the phytoplankton Emiliania underpins its global distribution.</title>
        <authorList>
            <person name="Read B.A."/>
            <person name="Kegel J."/>
            <person name="Klute M.J."/>
            <person name="Kuo A."/>
            <person name="Lefebvre S.C."/>
            <person name="Maumus F."/>
            <person name="Mayer C."/>
            <person name="Miller J."/>
            <person name="Monier A."/>
            <person name="Salamov A."/>
            <person name="Young J."/>
            <person name="Aguilar M."/>
            <person name="Claverie J.M."/>
            <person name="Frickenhaus S."/>
            <person name="Gonzalez K."/>
            <person name="Herman E.K."/>
            <person name="Lin Y.C."/>
            <person name="Napier J."/>
            <person name="Ogata H."/>
            <person name="Sarno A.F."/>
            <person name="Shmutz J."/>
            <person name="Schroeder D."/>
            <person name="de Vargas C."/>
            <person name="Verret F."/>
            <person name="von Dassow P."/>
            <person name="Valentin K."/>
            <person name="Van de Peer Y."/>
            <person name="Wheeler G."/>
            <person name="Dacks J.B."/>
            <person name="Delwiche C.F."/>
            <person name="Dyhrman S.T."/>
            <person name="Glockner G."/>
            <person name="John U."/>
            <person name="Richards T."/>
            <person name="Worden A.Z."/>
            <person name="Zhang X."/>
            <person name="Grigoriev I.V."/>
            <person name="Allen A.E."/>
            <person name="Bidle K."/>
            <person name="Borodovsky M."/>
            <person name="Bowler C."/>
            <person name="Brownlee C."/>
            <person name="Cock J.M."/>
            <person name="Elias M."/>
            <person name="Gladyshev V.N."/>
            <person name="Groth M."/>
            <person name="Guda C."/>
            <person name="Hadaegh A."/>
            <person name="Iglesias-Rodriguez M.D."/>
            <person name="Jenkins J."/>
            <person name="Jones B.M."/>
            <person name="Lawson T."/>
            <person name="Leese F."/>
            <person name="Lindquist E."/>
            <person name="Lobanov A."/>
            <person name="Lomsadze A."/>
            <person name="Malik S.B."/>
            <person name="Marsh M.E."/>
            <person name="Mackinder L."/>
            <person name="Mock T."/>
            <person name="Mueller-Roeber B."/>
            <person name="Pagarete A."/>
            <person name="Parker M."/>
            <person name="Probert I."/>
            <person name="Quesneville H."/>
            <person name="Raines C."/>
            <person name="Rensing S.A."/>
            <person name="Riano-Pachon D.M."/>
            <person name="Richier S."/>
            <person name="Rokitta S."/>
            <person name="Shiraiwa Y."/>
            <person name="Soanes D.M."/>
            <person name="van der Giezen M."/>
            <person name="Wahlund T.M."/>
            <person name="Williams B."/>
            <person name="Wilson W."/>
            <person name="Wolfe G."/>
            <person name="Wurch L.L."/>
        </authorList>
    </citation>
    <scope>NUCLEOTIDE SEQUENCE</scope>
</reference>
<dbReference type="SUPFAM" id="SSF50249">
    <property type="entry name" value="Nucleic acid-binding proteins"/>
    <property type="match status" value="1"/>
</dbReference>
<dbReference type="eggNOG" id="KOG2241">
    <property type="taxonomic scope" value="Eukaryota"/>
</dbReference>
<evidence type="ECO:0000256" key="1">
    <source>
        <dbReference type="ARBA" id="ARBA00022555"/>
    </source>
</evidence>
<dbReference type="PROSITE" id="PS50886">
    <property type="entry name" value="TRBD"/>
    <property type="match status" value="1"/>
</dbReference>
<evidence type="ECO:0000256" key="3">
    <source>
        <dbReference type="PROSITE-ProRule" id="PRU00209"/>
    </source>
</evidence>
<protein>
    <recommendedName>
        <fullName evidence="4">tRNA-binding domain-containing protein</fullName>
    </recommendedName>
</protein>
<dbReference type="KEGG" id="ehx:EMIHUDRAFT_352479"/>
<evidence type="ECO:0000313" key="6">
    <source>
        <dbReference type="Proteomes" id="UP000013827"/>
    </source>
</evidence>
<dbReference type="GO" id="GO:0000049">
    <property type="term" value="F:tRNA binding"/>
    <property type="evidence" value="ECO:0007669"/>
    <property type="project" value="UniProtKB-UniRule"/>
</dbReference>
<proteinExistence type="predicted"/>
<dbReference type="Proteomes" id="UP000013827">
    <property type="component" value="Unassembled WGS sequence"/>
</dbReference>
<dbReference type="STRING" id="2903.R1CLW3"/>
<dbReference type="KEGG" id="ehx:EMIHUDRAFT_368023"/>
<accession>A0A0D3JJ72</accession>
<dbReference type="OMA" id="CASNDTH"/>
<dbReference type="RefSeq" id="XP_005775986.1">
    <property type="nucleotide sequence ID" value="XM_005775929.1"/>
</dbReference>
<sequence>MQRRCSRGAASLHGSWRAPGLAQHLPIDAVRGARVVVLCNLGSKKLGGVESQGMVLCAKGEGGLCFVTPPDGSAPGARVSFEGFAGEPEQNPKKLAKKKAWETCMPDLATDAEGVACYKGVAFATAEGKCTAAVRGAPIS</sequence>